<feature type="non-terminal residue" evidence="2">
    <location>
        <position position="1"/>
    </location>
</feature>
<keyword evidence="1" id="KW-0472">Membrane</keyword>
<keyword evidence="1" id="KW-1133">Transmembrane helix</keyword>
<name>A0A3B9ITJ8_9PROT</name>
<evidence type="ECO:0000313" key="3">
    <source>
        <dbReference type="Proteomes" id="UP000257706"/>
    </source>
</evidence>
<evidence type="ECO:0000313" key="2">
    <source>
        <dbReference type="EMBL" id="HAE50559.1"/>
    </source>
</evidence>
<keyword evidence="1" id="KW-0812">Transmembrane</keyword>
<dbReference type="AlphaFoldDB" id="A0A3B9ITJ8"/>
<organism evidence="2 3">
    <name type="scientific">Tistrella mobilis</name>
    <dbReference type="NCBI Taxonomy" id="171437"/>
    <lineage>
        <taxon>Bacteria</taxon>
        <taxon>Pseudomonadati</taxon>
        <taxon>Pseudomonadota</taxon>
        <taxon>Alphaproteobacteria</taxon>
        <taxon>Geminicoccales</taxon>
        <taxon>Geminicoccaceae</taxon>
        <taxon>Tistrella</taxon>
    </lineage>
</organism>
<dbReference type="Proteomes" id="UP000257706">
    <property type="component" value="Unassembled WGS sequence"/>
</dbReference>
<evidence type="ECO:0000256" key="1">
    <source>
        <dbReference type="SAM" id="Phobius"/>
    </source>
</evidence>
<feature type="non-terminal residue" evidence="2">
    <location>
        <position position="71"/>
    </location>
</feature>
<dbReference type="EMBL" id="DMAI01000396">
    <property type="protein sequence ID" value="HAE50559.1"/>
    <property type="molecule type" value="Genomic_DNA"/>
</dbReference>
<gene>
    <name evidence="2" type="ORF">DCK97_24400</name>
</gene>
<sequence>AAGFLLEWIVKALLSRPRLRLGTNPPASRWRRAARGICLLLIDLLGIAGFAGGAAAATALVRPTGDAAMIA</sequence>
<reference evidence="2 3" key="1">
    <citation type="journal article" date="2018" name="Nat. Biotechnol.">
        <title>A standardized bacterial taxonomy based on genome phylogeny substantially revises the tree of life.</title>
        <authorList>
            <person name="Parks D.H."/>
            <person name="Chuvochina M."/>
            <person name="Waite D.W."/>
            <person name="Rinke C."/>
            <person name="Skarshewski A."/>
            <person name="Chaumeil P.A."/>
            <person name="Hugenholtz P."/>
        </authorList>
    </citation>
    <scope>NUCLEOTIDE SEQUENCE [LARGE SCALE GENOMIC DNA]</scope>
    <source>
        <strain evidence="2">UBA8739</strain>
    </source>
</reference>
<proteinExistence type="predicted"/>
<protein>
    <submittedName>
        <fullName evidence="2">Uncharacterized protein</fullName>
    </submittedName>
</protein>
<accession>A0A3B9ITJ8</accession>
<comment type="caution">
    <text evidence="2">The sequence shown here is derived from an EMBL/GenBank/DDBJ whole genome shotgun (WGS) entry which is preliminary data.</text>
</comment>
<feature type="transmembrane region" description="Helical" evidence="1">
    <location>
        <begin position="37"/>
        <end position="61"/>
    </location>
</feature>